<comment type="caution">
    <text evidence="2">The sequence shown here is derived from an EMBL/GenBank/DDBJ whole genome shotgun (WGS) entry which is preliminary data.</text>
</comment>
<proteinExistence type="predicted"/>
<feature type="region of interest" description="Disordered" evidence="1">
    <location>
        <begin position="1"/>
        <end position="83"/>
    </location>
</feature>
<organism evidence="2 3">
    <name type="scientific">Sporothrix schenckii 1099-18</name>
    <dbReference type="NCBI Taxonomy" id="1397361"/>
    <lineage>
        <taxon>Eukaryota</taxon>
        <taxon>Fungi</taxon>
        <taxon>Dikarya</taxon>
        <taxon>Ascomycota</taxon>
        <taxon>Pezizomycotina</taxon>
        <taxon>Sordariomycetes</taxon>
        <taxon>Sordariomycetidae</taxon>
        <taxon>Ophiostomatales</taxon>
        <taxon>Ophiostomataceae</taxon>
        <taxon>Sporothrix</taxon>
    </lineage>
</organism>
<feature type="compositionally biased region" description="Polar residues" evidence="1">
    <location>
        <begin position="1"/>
        <end position="10"/>
    </location>
</feature>
<dbReference type="KEGG" id="ssck:SPSK_01332"/>
<reference evidence="2 3" key="1">
    <citation type="journal article" date="2014" name="BMC Genomics">
        <title>Comparative genomics of the major fungal agents of human and animal Sporotrichosis: Sporothrix schenckii and Sporothrix brasiliensis.</title>
        <authorList>
            <person name="Teixeira M.M."/>
            <person name="de Almeida L.G."/>
            <person name="Kubitschek-Barreira P."/>
            <person name="Alves F.L."/>
            <person name="Kioshima E.S."/>
            <person name="Abadio A.K."/>
            <person name="Fernandes L."/>
            <person name="Derengowski L.S."/>
            <person name="Ferreira K.S."/>
            <person name="Souza R.C."/>
            <person name="Ruiz J.C."/>
            <person name="de Andrade N.C."/>
            <person name="Paes H.C."/>
            <person name="Nicola A.M."/>
            <person name="Albuquerque P."/>
            <person name="Gerber A.L."/>
            <person name="Martins V.P."/>
            <person name="Peconick L.D."/>
            <person name="Neto A.V."/>
            <person name="Chaucanez C.B."/>
            <person name="Silva P.A."/>
            <person name="Cunha O.L."/>
            <person name="de Oliveira F.F."/>
            <person name="dos Santos T.C."/>
            <person name="Barros A.L."/>
            <person name="Soares M.A."/>
            <person name="de Oliveira L.M."/>
            <person name="Marini M.M."/>
            <person name="Villalobos-Duno H."/>
            <person name="Cunha M.M."/>
            <person name="de Hoog S."/>
            <person name="da Silveira J.F."/>
            <person name="Henrissat B."/>
            <person name="Nino-Vega G.A."/>
            <person name="Cisalpino P.S."/>
            <person name="Mora-Montes H.M."/>
            <person name="Almeida S.R."/>
            <person name="Stajich J.E."/>
            <person name="Lopes-Bezerra L.M."/>
            <person name="Vasconcelos A.T."/>
            <person name="Felipe M.S."/>
        </authorList>
    </citation>
    <scope>NUCLEOTIDE SEQUENCE [LARGE SCALE GENOMIC DNA]</scope>
    <source>
        <strain evidence="2 3">1099-18</strain>
    </source>
</reference>
<evidence type="ECO:0000313" key="2">
    <source>
        <dbReference type="EMBL" id="KJR81343.1"/>
    </source>
</evidence>
<feature type="compositionally biased region" description="Basic and acidic residues" evidence="1">
    <location>
        <begin position="58"/>
        <end position="69"/>
    </location>
</feature>
<dbReference type="GeneID" id="27663536"/>
<sequence length="83" mass="9086">MFASSASRQGATVPREAEQAVMQETPRGRGQADESQKGENRPGQDEGWARMIDGGAGEEERGQERRTEENLSGASQFGAMWTR</sequence>
<dbReference type="EMBL" id="AXCR01000011">
    <property type="protein sequence ID" value="KJR81343.1"/>
    <property type="molecule type" value="Genomic_DNA"/>
</dbReference>
<feature type="compositionally biased region" description="Basic and acidic residues" evidence="1">
    <location>
        <begin position="26"/>
        <end position="48"/>
    </location>
</feature>
<dbReference type="VEuPathDB" id="FungiDB:SPSK_01332"/>
<dbReference type="Proteomes" id="UP000033710">
    <property type="component" value="Unassembled WGS sequence"/>
</dbReference>
<name>A0A0F2LV54_SPOSC</name>
<protein>
    <submittedName>
        <fullName evidence="2">Uncharacterized protein</fullName>
    </submittedName>
</protein>
<dbReference type="RefSeq" id="XP_016584019.1">
    <property type="nucleotide sequence ID" value="XM_016728259.1"/>
</dbReference>
<gene>
    <name evidence="2" type="ORF">SPSK_01332</name>
</gene>
<accession>A0A0F2LV54</accession>
<reference evidence="2 3" key="2">
    <citation type="journal article" date="2015" name="Eukaryot. Cell">
        <title>Asexual propagation of a virulent clone complex in a human and feline outbreak of sporotrichosis.</title>
        <authorList>
            <person name="Teixeira Mde M."/>
            <person name="Rodrigues A.M."/>
            <person name="Tsui C.K."/>
            <person name="de Almeida L.G."/>
            <person name="Van Diepeningen A.D."/>
            <person name="van den Ende B.G."/>
            <person name="Fernandes G.F."/>
            <person name="Kano R."/>
            <person name="Hamelin R.C."/>
            <person name="Lopes-Bezerra L.M."/>
            <person name="Vasconcelos A.T."/>
            <person name="de Hoog S."/>
            <person name="de Camargo Z.P."/>
            <person name="Felipe M.S."/>
        </authorList>
    </citation>
    <scope>NUCLEOTIDE SEQUENCE [LARGE SCALE GENOMIC DNA]</scope>
    <source>
        <strain evidence="2 3">1099-18</strain>
    </source>
</reference>
<evidence type="ECO:0000313" key="3">
    <source>
        <dbReference type="Proteomes" id="UP000033710"/>
    </source>
</evidence>
<evidence type="ECO:0000256" key="1">
    <source>
        <dbReference type="SAM" id="MobiDB-lite"/>
    </source>
</evidence>
<dbReference type="AlphaFoldDB" id="A0A0F2LV54"/>